<dbReference type="Pfam" id="PF10546">
    <property type="entry name" value="P63C"/>
    <property type="match status" value="1"/>
</dbReference>
<comment type="caution">
    <text evidence="2">The sequence shown here is derived from an EMBL/GenBank/DDBJ whole genome shotgun (WGS) entry which is preliminary data.</text>
</comment>
<evidence type="ECO:0000313" key="3">
    <source>
        <dbReference type="Proteomes" id="UP000642920"/>
    </source>
</evidence>
<name>A0A937AGQ6_9BACT</name>
<proteinExistence type="predicted"/>
<dbReference type="Proteomes" id="UP000642920">
    <property type="component" value="Unassembled WGS sequence"/>
</dbReference>
<reference evidence="2" key="1">
    <citation type="submission" date="2021-01" db="EMBL/GenBank/DDBJ databases">
        <title>Marivirga sp. nov., isolated from intertidal surface sediments.</title>
        <authorList>
            <person name="Zhang M."/>
        </authorList>
    </citation>
    <scope>NUCLEOTIDE SEQUENCE</scope>
    <source>
        <strain evidence="2">SM1354</strain>
    </source>
</reference>
<dbReference type="InterPro" id="IPR018874">
    <property type="entry name" value="Phage_Mx8_p63_C"/>
</dbReference>
<organism evidence="2 3">
    <name type="scientific">Marivirga atlantica</name>
    <dbReference type="NCBI Taxonomy" id="1548457"/>
    <lineage>
        <taxon>Bacteria</taxon>
        <taxon>Pseudomonadati</taxon>
        <taxon>Bacteroidota</taxon>
        <taxon>Cytophagia</taxon>
        <taxon>Cytophagales</taxon>
        <taxon>Marivirgaceae</taxon>
        <taxon>Marivirga</taxon>
    </lineage>
</organism>
<dbReference type="AlphaFoldDB" id="A0A937AGQ6"/>
<gene>
    <name evidence="2" type="ORF">JKP34_11715</name>
</gene>
<accession>A0A937AGQ6</accession>
<protein>
    <recommendedName>
        <fullName evidence="1">Bacteriophage Mx8 p63 C-terminal domain-containing protein</fullName>
    </recommendedName>
</protein>
<dbReference type="EMBL" id="JAERQG010000002">
    <property type="protein sequence ID" value="MBL0765923.1"/>
    <property type="molecule type" value="Genomic_DNA"/>
</dbReference>
<feature type="domain" description="Bacteriophage Mx8 p63 C-terminal" evidence="1">
    <location>
        <begin position="71"/>
        <end position="156"/>
    </location>
</feature>
<sequence>MKKEKHSVHFGKDKLTKDQKILERQSLQQSLLDLTESKTNNLWSDEILDKENLKIQLKGGDEIDLAQLSVVTTRLKEYSPKFPDEYYKQIFRLNNWNVPANGKIATKPNIVGKWTKEIIYGRFSKDVLPVLEILNPYERIGIRSHKHHQYLSDEGNQLLKQYIAESIVVMKKSMSWYDFRIRLNQEFGVPFQLEIWTNY</sequence>
<dbReference type="RefSeq" id="WP_201921441.1">
    <property type="nucleotide sequence ID" value="NZ_JAERQG010000002.1"/>
</dbReference>
<evidence type="ECO:0000259" key="1">
    <source>
        <dbReference type="Pfam" id="PF10546"/>
    </source>
</evidence>
<keyword evidence="3" id="KW-1185">Reference proteome</keyword>
<evidence type="ECO:0000313" key="2">
    <source>
        <dbReference type="EMBL" id="MBL0765923.1"/>
    </source>
</evidence>